<sequence>MVFSSAPFYLDPPNWQQQQPGQQPGASNETPQLPPLPPPAHVGGGGTAGSIRPGSMADRARLAKIPHPEVALKCPRCDSTNTKFCYFNNYNFSQPRHFCKTCRRYWTRGGALRSVPVGGGCRRNKKSKSQSSSKSTVSSEREVGSTSSSTSALPSEVSGHLPHQPSQLPFMSSLQNLAQFGEGNIGLNFGGIQGQLGSTSGPSSGQADMGFPIGINSGMSGSALLSAGGVHQFPFFEFSPSGLYPLQSEGAETPINVNGDSQLQSMTSSSRVSQLAPVKTEGNQGLNLSKAPYSGTVVPQNNQYYWGGNTWTDLSGLNSSFTSHLFR</sequence>
<dbReference type="GO" id="GO:0003700">
    <property type="term" value="F:DNA-binding transcription factor activity"/>
    <property type="evidence" value="ECO:0007669"/>
    <property type="project" value="UniProtKB-UniRule"/>
</dbReference>
<dbReference type="InterPro" id="IPR003851">
    <property type="entry name" value="Znf_Dof"/>
</dbReference>
<evidence type="ECO:0000256" key="3">
    <source>
        <dbReference type="ARBA" id="ARBA00022833"/>
    </source>
</evidence>
<comment type="caution">
    <text evidence="12">The sequence shown here is derived from an EMBL/GenBank/DDBJ whole genome shotgun (WGS) entry which is preliminary data.</text>
</comment>
<keyword evidence="1 9" id="KW-0479">Metal-binding</keyword>
<evidence type="ECO:0000313" key="12">
    <source>
        <dbReference type="EMBL" id="KAJ6755393.1"/>
    </source>
</evidence>
<evidence type="ECO:0000256" key="2">
    <source>
        <dbReference type="ARBA" id="ARBA00022771"/>
    </source>
</evidence>
<keyword evidence="2 8" id="KW-0863">Zinc-finger</keyword>
<comment type="function">
    <text evidence="9">Transcription factor that binds specifically to a 5'-AA[AG]G-3' consensus core sequence.</text>
</comment>
<dbReference type="PANTHER" id="PTHR31992">
    <property type="entry name" value="DOF ZINC FINGER PROTEIN DOF1.4-RELATED"/>
    <property type="match status" value="1"/>
</dbReference>
<dbReference type="AlphaFoldDB" id="A0A9Q0VXB5"/>
<evidence type="ECO:0000256" key="4">
    <source>
        <dbReference type="ARBA" id="ARBA00023015"/>
    </source>
</evidence>
<feature type="region of interest" description="Disordered" evidence="10">
    <location>
        <begin position="11"/>
        <end position="54"/>
    </location>
</feature>
<evidence type="ECO:0000256" key="10">
    <source>
        <dbReference type="SAM" id="MobiDB-lite"/>
    </source>
</evidence>
<dbReference type="Pfam" id="PF02701">
    <property type="entry name" value="Zn_ribbon_Dof"/>
    <property type="match status" value="1"/>
</dbReference>
<evidence type="ECO:0000256" key="7">
    <source>
        <dbReference type="ARBA" id="ARBA00023242"/>
    </source>
</evidence>
<name>A0A9Q0VXB5_SALPP</name>
<dbReference type="GO" id="GO:0003677">
    <property type="term" value="F:DNA binding"/>
    <property type="evidence" value="ECO:0007669"/>
    <property type="project" value="UniProtKB-UniRule"/>
</dbReference>
<dbReference type="GO" id="GO:0005634">
    <property type="term" value="C:nucleus"/>
    <property type="evidence" value="ECO:0007669"/>
    <property type="project" value="UniProtKB-SubCell"/>
</dbReference>
<evidence type="ECO:0000256" key="9">
    <source>
        <dbReference type="RuleBase" id="RU369094"/>
    </source>
</evidence>
<reference evidence="12" key="1">
    <citation type="submission" date="2022-11" db="EMBL/GenBank/DDBJ databases">
        <authorList>
            <person name="Hyden B.L."/>
            <person name="Feng K."/>
            <person name="Yates T."/>
            <person name="Jawdy S."/>
            <person name="Smart L.B."/>
            <person name="Muchero W."/>
        </authorList>
    </citation>
    <scope>NUCLEOTIDE SEQUENCE</scope>
    <source>
        <tissue evidence="12">Shoot tip</tissue>
    </source>
</reference>
<reference evidence="12" key="2">
    <citation type="journal article" date="2023" name="Int. J. Mol. Sci.">
        <title>De Novo Assembly and Annotation of 11 Diverse Shrub Willow (Salix) Genomes Reveals Novel Gene Organization in Sex-Linked Regions.</title>
        <authorList>
            <person name="Hyden B."/>
            <person name="Feng K."/>
            <person name="Yates T.B."/>
            <person name="Jawdy S."/>
            <person name="Cereghino C."/>
            <person name="Smart L.B."/>
            <person name="Muchero W."/>
        </authorList>
    </citation>
    <scope>NUCLEOTIDE SEQUENCE</scope>
    <source>
        <tissue evidence="12">Shoot tip</tissue>
    </source>
</reference>
<evidence type="ECO:0000259" key="11">
    <source>
        <dbReference type="PROSITE" id="PS50884"/>
    </source>
</evidence>
<keyword evidence="13" id="KW-1185">Reference proteome</keyword>
<dbReference type="PROSITE" id="PS01361">
    <property type="entry name" value="ZF_DOF_1"/>
    <property type="match status" value="1"/>
</dbReference>
<dbReference type="OrthoDB" id="1927254at2759"/>
<keyword evidence="3 9" id="KW-0862">Zinc</keyword>
<feature type="compositionally biased region" description="Low complexity" evidence="10">
    <location>
        <begin position="16"/>
        <end position="25"/>
    </location>
</feature>
<dbReference type="EMBL" id="JAPFFK010000007">
    <property type="protein sequence ID" value="KAJ6755393.1"/>
    <property type="molecule type" value="Genomic_DNA"/>
</dbReference>
<dbReference type="PROSITE" id="PS50884">
    <property type="entry name" value="ZF_DOF_2"/>
    <property type="match status" value="1"/>
</dbReference>
<keyword evidence="4 9" id="KW-0805">Transcription regulation</keyword>
<organism evidence="12 13">
    <name type="scientific">Salix purpurea</name>
    <name type="common">Purple osier willow</name>
    <dbReference type="NCBI Taxonomy" id="77065"/>
    <lineage>
        <taxon>Eukaryota</taxon>
        <taxon>Viridiplantae</taxon>
        <taxon>Streptophyta</taxon>
        <taxon>Embryophyta</taxon>
        <taxon>Tracheophyta</taxon>
        <taxon>Spermatophyta</taxon>
        <taxon>Magnoliopsida</taxon>
        <taxon>eudicotyledons</taxon>
        <taxon>Gunneridae</taxon>
        <taxon>Pentapetalae</taxon>
        <taxon>rosids</taxon>
        <taxon>fabids</taxon>
        <taxon>Malpighiales</taxon>
        <taxon>Salicaceae</taxon>
        <taxon>Saliceae</taxon>
        <taxon>Salix</taxon>
    </lineage>
</organism>
<evidence type="ECO:0000256" key="8">
    <source>
        <dbReference type="PROSITE-ProRule" id="PRU00071"/>
    </source>
</evidence>
<comment type="subcellular location">
    <subcellularLocation>
        <location evidence="8 9">Nucleus</location>
    </subcellularLocation>
</comment>
<keyword evidence="6 9" id="KW-0804">Transcription</keyword>
<accession>A0A9Q0VXB5</accession>
<feature type="region of interest" description="Disordered" evidence="10">
    <location>
        <begin position="116"/>
        <end position="168"/>
    </location>
</feature>
<evidence type="ECO:0000256" key="6">
    <source>
        <dbReference type="ARBA" id="ARBA00023163"/>
    </source>
</evidence>
<dbReference type="GO" id="GO:0008270">
    <property type="term" value="F:zinc ion binding"/>
    <property type="evidence" value="ECO:0007669"/>
    <property type="project" value="UniProtKB-KW"/>
</dbReference>
<evidence type="ECO:0000256" key="5">
    <source>
        <dbReference type="ARBA" id="ARBA00023125"/>
    </source>
</evidence>
<feature type="domain" description="Dof-type" evidence="11">
    <location>
        <begin position="72"/>
        <end position="126"/>
    </location>
</feature>
<evidence type="ECO:0000313" key="13">
    <source>
        <dbReference type="Proteomes" id="UP001151532"/>
    </source>
</evidence>
<protein>
    <recommendedName>
        <fullName evidence="9">Dof zinc finger protein</fullName>
    </recommendedName>
</protein>
<dbReference type="Proteomes" id="UP001151532">
    <property type="component" value="Chromosome 16"/>
</dbReference>
<keyword evidence="7 8" id="KW-0539">Nucleus</keyword>
<dbReference type="InterPro" id="IPR045174">
    <property type="entry name" value="Dof"/>
</dbReference>
<evidence type="ECO:0000256" key="1">
    <source>
        <dbReference type="ARBA" id="ARBA00022723"/>
    </source>
</evidence>
<proteinExistence type="predicted"/>
<dbReference type="PANTHER" id="PTHR31992:SF267">
    <property type="entry name" value="DOF ZINC FINGER PROTEIN"/>
    <property type="match status" value="1"/>
</dbReference>
<feature type="compositionally biased region" description="Low complexity" evidence="10">
    <location>
        <begin position="129"/>
        <end position="158"/>
    </location>
</feature>
<keyword evidence="5 8" id="KW-0238">DNA-binding</keyword>
<gene>
    <name evidence="12" type="ORF">OIU79_027906</name>
</gene>